<dbReference type="RefSeq" id="WP_014803169.1">
    <property type="nucleotide sequence ID" value="NC_018020.1"/>
</dbReference>
<keyword evidence="1" id="KW-1133">Transmembrane helix</keyword>
<feature type="transmembrane region" description="Helical" evidence="1">
    <location>
        <begin position="74"/>
        <end position="93"/>
    </location>
</feature>
<dbReference type="HOGENOM" id="CLU_1926666_0_0_12"/>
<dbReference type="KEGG" id="tpx:Turpa_2016"/>
<protein>
    <submittedName>
        <fullName evidence="2">Uncharacterized protein</fullName>
    </submittedName>
</protein>
<dbReference type="EMBL" id="CP002959">
    <property type="protein sequence ID" value="AFM12662.1"/>
    <property type="molecule type" value="Genomic_DNA"/>
</dbReference>
<keyword evidence="1" id="KW-0812">Transmembrane</keyword>
<sequence>MEILLKAGAVFMIIALALAWLLVAVKYLGLFGGFITNAKYLLSAHLDYIFMAILNWLTFALFNQLHLPAAKEMLWLIVAGSALNPALFVFLSIKPDVKKSIFSPFGMASGFSFTLTSAGYGWAALVVGGFL</sequence>
<feature type="transmembrane region" description="Helical" evidence="1">
    <location>
        <begin position="40"/>
        <end position="62"/>
    </location>
</feature>
<evidence type="ECO:0000313" key="2">
    <source>
        <dbReference type="EMBL" id="AFM12662.1"/>
    </source>
</evidence>
<dbReference type="Proteomes" id="UP000006048">
    <property type="component" value="Chromosome"/>
</dbReference>
<gene>
    <name evidence="2" type="ordered locus">Turpa_2016</name>
</gene>
<dbReference type="STRING" id="869212.Turpa_2016"/>
<accession>I4B5V5</accession>
<organism evidence="2 3">
    <name type="scientific">Turneriella parva (strain ATCC BAA-1111 / DSM 21527 / NCTC 11395 / H)</name>
    <name type="common">Leptospira parva</name>
    <dbReference type="NCBI Taxonomy" id="869212"/>
    <lineage>
        <taxon>Bacteria</taxon>
        <taxon>Pseudomonadati</taxon>
        <taxon>Spirochaetota</taxon>
        <taxon>Spirochaetia</taxon>
        <taxon>Leptospirales</taxon>
        <taxon>Leptospiraceae</taxon>
        <taxon>Turneriella</taxon>
    </lineage>
</organism>
<dbReference type="OrthoDB" id="8449465at2"/>
<keyword evidence="1" id="KW-0472">Membrane</keyword>
<feature type="transmembrane region" description="Helical" evidence="1">
    <location>
        <begin position="7"/>
        <end position="28"/>
    </location>
</feature>
<evidence type="ECO:0000313" key="3">
    <source>
        <dbReference type="Proteomes" id="UP000006048"/>
    </source>
</evidence>
<name>I4B5V5_TURPD</name>
<keyword evidence="3" id="KW-1185">Reference proteome</keyword>
<evidence type="ECO:0000256" key="1">
    <source>
        <dbReference type="SAM" id="Phobius"/>
    </source>
</evidence>
<proteinExistence type="predicted"/>
<reference evidence="2 3" key="1">
    <citation type="submission" date="2012-06" db="EMBL/GenBank/DDBJ databases">
        <title>The complete chromosome of genome of Turneriella parva DSM 21527.</title>
        <authorList>
            <consortium name="US DOE Joint Genome Institute (JGI-PGF)"/>
            <person name="Lucas S."/>
            <person name="Han J."/>
            <person name="Lapidus A."/>
            <person name="Bruce D."/>
            <person name="Goodwin L."/>
            <person name="Pitluck S."/>
            <person name="Peters L."/>
            <person name="Kyrpides N."/>
            <person name="Mavromatis K."/>
            <person name="Ivanova N."/>
            <person name="Mikhailova N."/>
            <person name="Chertkov O."/>
            <person name="Detter J.C."/>
            <person name="Tapia R."/>
            <person name="Han C."/>
            <person name="Land M."/>
            <person name="Hauser L."/>
            <person name="Markowitz V."/>
            <person name="Cheng J.-F."/>
            <person name="Hugenholtz P."/>
            <person name="Woyke T."/>
            <person name="Wu D."/>
            <person name="Gronow S."/>
            <person name="Wellnitz S."/>
            <person name="Brambilla E."/>
            <person name="Klenk H.-P."/>
            <person name="Eisen J.A."/>
        </authorList>
    </citation>
    <scope>NUCLEOTIDE SEQUENCE [LARGE SCALE GENOMIC DNA]</scope>
    <source>
        <strain evidence="3">ATCC BAA-1111 / DSM 21527 / NCTC 11395 / H</strain>
    </source>
</reference>
<dbReference type="AlphaFoldDB" id="I4B5V5"/>
<feature type="transmembrane region" description="Helical" evidence="1">
    <location>
        <begin position="105"/>
        <end position="130"/>
    </location>
</feature>